<dbReference type="Gene3D" id="1.10.30.50">
    <property type="match status" value="1"/>
</dbReference>
<dbReference type="SMART" id="SM00507">
    <property type="entry name" value="HNHc"/>
    <property type="match status" value="1"/>
</dbReference>
<dbReference type="InterPro" id="IPR003615">
    <property type="entry name" value="HNH_nuc"/>
</dbReference>
<feature type="compositionally biased region" description="Basic and acidic residues" evidence="1">
    <location>
        <begin position="378"/>
        <end position="405"/>
    </location>
</feature>
<dbReference type="RefSeq" id="WP_284642043.1">
    <property type="nucleotide sequence ID" value="NZ_JASNVU010000005.1"/>
</dbReference>
<dbReference type="EMBL" id="JASNVU010000005">
    <property type="protein sequence ID" value="MDK4334816.1"/>
    <property type="molecule type" value="Genomic_DNA"/>
</dbReference>
<protein>
    <submittedName>
        <fullName evidence="3">HNH endonuclease signature motif containing protein</fullName>
    </submittedName>
</protein>
<evidence type="ECO:0000256" key="1">
    <source>
        <dbReference type="SAM" id="MobiDB-lite"/>
    </source>
</evidence>
<name>A0AAP4BX98_9CORY</name>
<evidence type="ECO:0000313" key="4">
    <source>
        <dbReference type="Proteomes" id="UP001230317"/>
    </source>
</evidence>
<evidence type="ECO:0000313" key="3">
    <source>
        <dbReference type="EMBL" id="MDK4334816.1"/>
    </source>
</evidence>
<keyword evidence="3" id="KW-0540">Nuclease</keyword>
<keyword evidence="3" id="KW-0378">Hydrolase</keyword>
<dbReference type="CDD" id="cd00085">
    <property type="entry name" value="HNHc"/>
    <property type="match status" value="1"/>
</dbReference>
<comment type="caution">
    <text evidence="3">The sequence shown here is derived from an EMBL/GenBank/DDBJ whole genome shotgun (WGS) entry which is preliminary data.</text>
</comment>
<dbReference type="GO" id="GO:0004519">
    <property type="term" value="F:endonuclease activity"/>
    <property type="evidence" value="ECO:0007669"/>
    <property type="project" value="UniProtKB-KW"/>
</dbReference>
<feature type="domain" description="HNH nuclease" evidence="2">
    <location>
        <begin position="273"/>
        <end position="325"/>
    </location>
</feature>
<feature type="region of interest" description="Disordered" evidence="1">
    <location>
        <begin position="371"/>
        <end position="412"/>
    </location>
</feature>
<dbReference type="Proteomes" id="UP001230317">
    <property type="component" value="Unassembled WGS sequence"/>
</dbReference>
<reference evidence="3" key="1">
    <citation type="submission" date="2023-05" db="EMBL/GenBank/DDBJ databases">
        <title>Metabolic capabilities are highly conserved among human nasal-associated Corynebacterium species in pangenomic analyses.</title>
        <authorList>
            <person name="Tran T.H."/>
            <person name="Roberts A.Q."/>
            <person name="Escapa I.F."/>
            <person name="Gao W."/>
            <person name="Conlan S."/>
            <person name="Kong H."/>
            <person name="Segre J.A."/>
            <person name="Kelly M.S."/>
            <person name="Lemon K.P."/>
        </authorList>
    </citation>
    <scope>NUCLEOTIDE SEQUENCE</scope>
    <source>
        <strain evidence="3">KPL2618</strain>
    </source>
</reference>
<keyword evidence="3" id="KW-0255">Endonuclease</keyword>
<proteinExistence type="predicted"/>
<dbReference type="AlphaFoldDB" id="A0AAP4BX98"/>
<evidence type="ECO:0000259" key="2">
    <source>
        <dbReference type="SMART" id="SM00507"/>
    </source>
</evidence>
<gene>
    <name evidence="3" type="ORF">QPX58_05230</name>
</gene>
<sequence length="412" mass="46379">MNAPYYANTNPENSTSRAATEIRKAEYQFWEKLHPGSDDDIEIISQSPSNLTGARQSRIRNIIFAFERLKELPRLRARQEQHFHLDLDRLITIDQTLAKLGAIDAEKKFTIDDALTNYLTPTRPNQKLPSHRNLRRKLRELIVRLDPSIAARDPRRKQAYSVEPTGGEWAAVCLDVGLETAEIIDRNIRDIATDKDLTMAEAAVELLTGKAQAKAKVVLNMYRCDLPDAPVFVQNLGWASPETADDLQARATTTRDMEKAGQAESPNYVTLPDIRAFVEGLDGTCRWPGCTRPAVASQMDHRHDFADGGPTSAANLTCLCQHHHNIKTDGRAFYIKDPISGDIVWLFDDSTWVYDSVSGPLAPKNRRWAQTVAQATQKRRENAHADAQQLKEELREESTHEKGDSDDTVPEE</sequence>
<organism evidence="3 4">
    <name type="scientific">Corynebacterium accolens</name>
    <dbReference type="NCBI Taxonomy" id="38284"/>
    <lineage>
        <taxon>Bacteria</taxon>
        <taxon>Bacillati</taxon>
        <taxon>Actinomycetota</taxon>
        <taxon>Actinomycetes</taxon>
        <taxon>Mycobacteriales</taxon>
        <taxon>Corynebacteriaceae</taxon>
        <taxon>Corynebacterium</taxon>
    </lineage>
</organism>
<accession>A0AAP4BX98</accession>